<keyword evidence="1" id="KW-1133">Transmembrane helix</keyword>
<dbReference type="AlphaFoldDB" id="K9UNC3"/>
<keyword evidence="1" id="KW-0472">Membrane</keyword>
<dbReference type="GO" id="GO:0005525">
    <property type="term" value="F:GTP binding"/>
    <property type="evidence" value="ECO:0007669"/>
    <property type="project" value="InterPro"/>
</dbReference>
<dbReference type="eggNOG" id="COG3596">
    <property type="taxonomic scope" value="Bacteria"/>
</dbReference>
<evidence type="ECO:0000313" key="3">
    <source>
        <dbReference type="EMBL" id="AFY95699.1"/>
    </source>
</evidence>
<dbReference type="GO" id="GO:0030488">
    <property type="term" value="P:tRNA methylation"/>
    <property type="evidence" value="ECO:0007669"/>
    <property type="project" value="TreeGrafter"/>
</dbReference>
<dbReference type="InterPro" id="IPR006073">
    <property type="entry name" value="GTP-bd"/>
</dbReference>
<dbReference type="InterPro" id="IPR027417">
    <property type="entry name" value="P-loop_NTPase"/>
</dbReference>
<dbReference type="HOGENOM" id="CLU_028661_0_0_3"/>
<feature type="domain" description="G" evidence="2">
    <location>
        <begin position="295"/>
        <end position="406"/>
    </location>
</feature>
<reference evidence="3 4" key="1">
    <citation type="submission" date="2012-05" db="EMBL/GenBank/DDBJ databases">
        <title>Finished chromosome of genome of Chamaesiphon sp. PCC 6605.</title>
        <authorList>
            <consortium name="US DOE Joint Genome Institute"/>
            <person name="Gugger M."/>
            <person name="Coursin T."/>
            <person name="Rippka R."/>
            <person name="Tandeau De Marsac N."/>
            <person name="Huntemann M."/>
            <person name="Wei C.-L."/>
            <person name="Han J."/>
            <person name="Detter J.C."/>
            <person name="Han C."/>
            <person name="Tapia R."/>
            <person name="Chen A."/>
            <person name="Kyrpides N."/>
            <person name="Mavromatis K."/>
            <person name="Markowitz V."/>
            <person name="Szeto E."/>
            <person name="Ivanova N."/>
            <person name="Pagani I."/>
            <person name="Pati A."/>
            <person name="Goodwin L."/>
            <person name="Nordberg H.P."/>
            <person name="Cantor M.N."/>
            <person name="Hua S.X."/>
            <person name="Woyke T."/>
            <person name="Kerfeld C.A."/>
        </authorList>
    </citation>
    <scope>NUCLEOTIDE SEQUENCE [LARGE SCALE GENOMIC DNA]</scope>
    <source>
        <strain evidence="4">ATCC 27169 / PCC 6605</strain>
    </source>
</reference>
<dbReference type="OrthoDB" id="9255830at2"/>
<protein>
    <submittedName>
        <fullName evidence="3">Putative GTPase</fullName>
    </submittedName>
</protein>
<keyword evidence="4" id="KW-1185">Reference proteome</keyword>
<dbReference type="KEGG" id="cmp:Cha6605_4784"/>
<dbReference type="PANTHER" id="PTHR42714:SF2">
    <property type="entry name" value="TRNA MODIFICATION GTPASE GTPBP3, MITOCHONDRIAL"/>
    <property type="match status" value="1"/>
</dbReference>
<feature type="transmembrane region" description="Helical" evidence="1">
    <location>
        <begin position="6"/>
        <end position="26"/>
    </location>
</feature>
<dbReference type="RefSeq" id="WP_015161791.1">
    <property type="nucleotide sequence ID" value="NC_019697.1"/>
</dbReference>
<sequence length="636" mass="71196">MQLKPWQWAVLISPIAIVVIFLLIAAGTKIHEWGLNWIWAVFTLLLVGWRWLLVRWTQASIGKSADVIAAASRELEAITANATPLTGDAAERVTAVLQQVINESQLDRPIWEDWTTFWARCQELIVAIAKIYHPEVKYPLLNIYVTQAYGLIRGTTDDMDAWMQKLAPALDRVTIAQTYEAYETYQKLAPSAQKLLKVWNWAQWVLNPVSAIARTTTQKSANLADRQLLVNLGQLTREAALTNLCRQAVALYSGKIQALPAIATKAPAAATTQTLREILVAAEPQERIEQKPIDILLVGRTGAGKSSLINTLFAADLAVVDVLPSTDRIQNYHWETPSGESLTLWDSPGYEQASREDLRDRVLEYAGTADLLLLVTPALDPALQMDRDFLEELKKTVPDLPVITIVTQVDRVRPVREWTPPYDWQWGTRPKEVAIREATAYRSEFLAEYCDLVLPVVNSNSDRAAWGLDTLSLALLEKIEPSKQIRLARFLSNLDARILAAAQIIDRYSLQMTTTQGLTQLLKSPVLEFISTMTTGSSALAQLLAAQIPVEQLPVVVGKLQMAYDLHSLLNTSQTKAIKFDLLSLWPLLLNNTAAPNLNAYAFGHALVEYWTRSLTTAQFQARFEYYLQANNRSTI</sequence>
<name>K9UNC3_CHAP6</name>
<dbReference type="PATRIC" id="fig|1173020.3.peg.5468"/>
<keyword evidence="1" id="KW-0812">Transmembrane</keyword>
<accession>K9UNC3</accession>
<dbReference type="GO" id="GO:0005829">
    <property type="term" value="C:cytosol"/>
    <property type="evidence" value="ECO:0007669"/>
    <property type="project" value="TreeGrafter"/>
</dbReference>
<dbReference type="STRING" id="1173020.Cha6605_4784"/>
<evidence type="ECO:0000256" key="1">
    <source>
        <dbReference type="SAM" id="Phobius"/>
    </source>
</evidence>
<evidence type="ECO:0000259" key="2">
    <source>
        <dbReference type="Pfam" id="PF01926"/>
    </source>
</evidence>
<dbReference type="SUPFAM" id="SSF52540">
    <property type="entry name" value="P-loop containing nucleoside triphosphate hydrolases"/>
    <property type="match status" value="1"/>
</dbReference>
<dbReference type="GO" id="GO:0002098">
    <property type="term" value="P:tRNA wobble uridine modification"/>
    <property type="evidence" value="ECO:0007669"/>
    <property type="project" value="TreeGrafter"/>
</dbReference>
<organism evidence="3 4">
    <name type="scientific">Chamaesiphon minutus (strain ATCC 27169 / PCC 6605)</name>
    <dbReference type="NCBI Taxonomy" id="1173020"/>
    <lineage>
        <taxon>Bacteria</taxon>
        <taxon>Bacillati</taxon>
        <taxon>Cyanobacteriota</taxon>
        <taxon>Cyanophyceae</taxon>
        <taxon>Gomontiellales</taxon>
        <taxon>Chamaesiphonaceae</taxon>
        <taxon>Chamaesiphon</taxon>
    </lineage>
</organism>
<proteinExistence type="predicted"/>
<evidence type="ECO:0000313" key="4">
    <source>
        <dbReference type="Proteomes" id="UP000010366"/>
    </source>
</evidence>
<dbReference type="Proteomes" id="UP000010366">
    <property type="component" value="Chromosome"/>
</dbReference>
<dbReference type="Pfam" id="PF01926">
    <property type="entry name" value="MMR_HSR1"/>
    <property type="match status" value="1"/>
</dbReference>
<dbReference type="Gene3D" id="3.40.50.300">
    <property type="entry name" value="P-loop containing nucleotide triphosphate hydrolases"/>
    <property type="match status" value="1"/>
</dbReference>
<feature type="transmembrane region" description="Helical" evidence="1">
    <location>
        <begin position="33"/>
        <end position="52"/>
    </location>
</feature>
<dbReference type="PANTHER" id="PTHR42714">
    <property type="entry name" value="TRNA MODIFICATION GTPASE GTPBP3"/>
    <property type="match status" value="1"/>
</dbReference>
<dbReference type="EMBL" id="CP003600">
    <property type="protein sequence ID" value="AFY95699.1"/>
    <property type="molecule type" value="Genomic_DNA"/>
</dbReference>
<gene>
    <name evidence="3" type="ORF">Cha6605_4784</name>
</gene>